<dbReference type="EMBL" id="BA000059">
    <property type="protein sequence ID" value="BAO05256.1"/>
    <property type="molecule type" value="Genomic_DNA"/>
</dbReference>
<dbReference type="RefSeq" id="WP_012720285.1">
    <property type="nucleotide sequence ID" value="NZ_BA000059.1"/>
</dbReference>
<reference evidence="1" key="1">
    <citation type="submission" date="2013-10" db="EMBL/GenBank/DDBJ databases">
        <title>Draft genome sequence of Clostridium botulinum type B strain Osaka05.</title>
        <authorList>
            <person name="Sakaguchi Y."/>
            <person name="Hosomi K."/>
            <person name="Uchiyama J."/>
            <person name="Ogura Y."/>
            <person name="Sakaguchi M."/>
            <person name="Kohda T."/>
            <person name="Mukamoto M."/>
            <person name="Misawa N."/>
            <person name="Matsuzaki S."/>
            <person name="Hayashi T."/>
            <person name="Kozaki S."/>
        </authorList>
    </citation>
    <scope>NUCLEOTIDE SEQUENCE</scope>
    <source>
        <strain evidence="1">Osaka05</strain>
    </source>
</reference>
<accession>A0A060N3Y4</accession>
<proteinExistence type="predicted"/>
<name>A0A060N3Y4_CLOBO</name>
<protein>
    <submittedName>
        <fullName evidence="1">Uncharacterized protein</fullName>
    </submittedName>
</protein>
<sequence length="126" mass="14712">MIITIQAKRGEGIAFATSKIATMFSNSRNVIVIADKDDIRDRSCIVPHAPTIEIEQCEWESFHNNMENYIHEIDYLIESINVMKDQLFLYLMIDGRFVDEKVLEDFINRCSEKSHNIIIPIVMKYL</sequence>
<dbReference type="HOGENOM" id="CLU_1977640_0_0_9"/>
<evidence type="ECO:0000313" key="1">
    <source>
        <dbReference type="EMBL" id="BAO05256.1"/>
    </source>
</evidence>
<dbReference type="Proteomes" id="UP000054164">
    <property type="component" value="Unassembled WGS sequence"/>
</dbReference>
<organism evidence="1">
    <name type="scientific">Clostridium botulinum B str. Osaka05</name>
    <dbReference type="NCBI Taxonomy" id="1407017"/>
    <lineage>
        <taxon>Bacteria</taxon>
        <taxon>Bacillati</taxon>
        <taxon>Bacillota</taxon>
        <taxon>Clostridia</taxon>
        <taxon>Eubacteriales</taxon>
        <taxon>Clostridiaceae</taxon>
        <taxon>Clostridium</taxon>
    </lineage>
</organism>
<gene>
    <name evidence="1" type="ORF">CBO05P2_231</name>
</gene>
<dbReference type="AlphaFoldDB" id="A0A060N3Y4"/>